<gene>
    <name evidence="1" type="ORF">Poly30_07630</name>
</gene>
<reference evidence="1 2" key="1">
    <citation type="submission" date="2019-02" db="EMBL/GenBank/DDBJ databases">
        <title>Deep-cultivation of Planctomycetes and their phenomic and genomic characterization uncovers novel biology.</title>
        <authorList>
            <person name="Wiegand S."/>
            <person name="Jogler M."/>
            <person name="Boedeker C."/>
            <person name="Pinto D."/>
            <person name="Vollmers J."/>
            <person name="Rivas-Marin E."/>
            <person name="Kohn T."/>
            <person name="Peeters S.H."/>
            <person name="Heuer A."/>
            <person name="Rast P."/>
            <person name="Oberbeckmann S."/>
            <person name="Bunk B."/>
            <person name="Jeske O."/>
            <person name="Meyerdierks A."/>
            <person name="Storesund J.E."/>
            <person name="Kallscheuer N."/>
            <person name="Luecker S."/>
            <person name="Lage O.M."/>
            <person name="Pohl T."/>
            <person name="Merkel B.J."/>
            <person name="Hornburger P."/>
            <person name="Mueller R.-W."/>
            <person name="Bruemmer F."/>
            <person name="Labrenz M."/>
            <person name="Spormann A.M."/>
            <person name="Op den Camp H."/>
            <person name="Overmann J."/>
            <person name="Amann R."/>
            <person name="Jetten M.S.M."/>
            <person name="Mascher T."/>
            <person name="Medema M.H."/>
            <person name="Devos D.P."/>
            <person name="Kaster A.-K."/>
            <person name="Ovreas L."/>
            <person name="Rohde M."/>
            <person name="Galperin M.Y."/>
            <person name="Jogler C."/>
        </authorList>
    </citation>
    <scope>NUCLEOTIDE SEQUENCE [LARGE SCALE GENOMIC DNA]</scope>
    <source>
        <strain evidence="1 2">Poly30</strain>
    </source>
</reference>
<accession>A0A518EMF6</accession>
<proteinExistence type="predicted"/>
<dbReference type="Proteomes" id="UP000320390">
    <property type="component" value="Chromosome"/>
</dbReference>
<evidence type="ECO:0000313" key="1">
    <source>
        <dbReference type="EMBL" id="QDV05267.1"/>
    </source>
</evidence>
<organism evidence="1 2">
    <name type="scientific">Saltatorellus ferox</name>
    <dbReference type="NCBI Taxonomy" id="2528018"/>
    <lineage>
        <taxon>Bacteria</taxon>
        <taxon>Pseudomonadati</taxon>
        <taxon>Planctomycetota</taxon>
        <taxon>Planctomycetia</taxon>
        <taxon>Planctomycetia incertae sedis</taxon>
        <taxon>Saltatorellus</taxon>
    </lineage>
</organism>
<evidence type="ECO:0000313" key="2">
    <source>
        <dbReference type="Proteomes" id="UP000320390"/>
    </source>
</evidence>
<sequence>MFGEPTRVQDREWMSEQFTQVALLTGQFDEVEHAHEGLEIAQQWIQANISTVLNACYALFVHVADDMRQEHGERPFSASDAMIQALGYFDQR</sequence>
<dbReference type="EMBL" id="CP036434">
    <property type="protein sequence ID" value="QDV05267.1"/>
    <property type="molecule type" value="Genomic_DNA"/>
</dbReference>
<dbReference type="AlphaFoldDB" id="A0A518EMF6"/>
<keyword evidence="2" id="KW-1185">Reference proteome</keyword>
<name>A0A518EMF6_9BACT</name>
<protein>
    <submittedName>
        <fullName evidence="1">Uncharacterized protein</fullName>
    </submittedName>
</protein>